<evidence type="ECO:0000313" key="2">
    <source>
        <dbReference type="EMBL" id="GHJ32360.1"/>
    </source>
</evidence>
<keyword evidence="3" id="KW-1185">Reference proteome</keyword>
<dbReference type="Proteomes" id="UP001054854">
    <property type="component" value="Unassembled WGS sequence"/>
</dbReference>
<sequence length="165" mass="16930">MAPARSAWSDPADHGKHRVAQLTVVCEPLHSVDVVAIGPVHHLARHPALTQAPTSSACRRANSGDSSPPCGHAPSISDGAAVQGSRRTASMPAGLLTPAGQADLVSCAPPPPWYEELAALAVELKLLVSVPAERIAELERRVVADSHNCSSPPPSSGGGPAWAKA</sequence>
<feature type="region of interest" description="Disordered" evidence="1">
    <location>
        <begin position="51"/>
        <end position="94"/>
    </location>
</feature>
<feature type="compositionally biased region" description="Gly residues" evidence="1">
    <location>
        <begin position="156"/>
        <end position="165"/>
    </location>
</feature>
<name>A0ABQ3U9T8_STRHY</name>
<comment type="caution">
    <text evidence="2">The sequence shown here is derived from an EMBL/GenBank/DDBJ whole genome shotgun (WGS) entry which is preliminary data.</text>
</comment>
<proteinExistence type="predicted"/>
<reference evidence="2" key="1">
    <citation type="submission" date="2024-05" db="EMBL/GenBank/DDBJ databases">
        <title>Whole genome shotgun sequence of Streptomyces hygroscopicus NBRC 113678.</title>
        <authorList>
            <person name="Komaki H."/>
            <person name="Tamura T."/>
        </authorList>
    </citation>
    <scope>NUCLEOTIDE SEQUENCE</scope>
    <source>
        <strain evidence="2">N11-34</strain>
    </source>
</reference>
<feature type="region of interest" description="Disordered" evidence="1">
    <location>
        <begin position="146"/>
        <end position="165"/>
    </location>
</feature>
<protein>
    <submittedName>
        <fullName evidence="2">Uncharacterized protein</fullName>
    </submittedName>
</protein>
<dbReference type="EMBL" id="BNEK01000005">
    <property type="protein sequence ID" value="GHJ32360.1"/>
    <property type="molecule type" value="Genomic_DNA"/>
</dbReference>
<organism evidence="2 3">
    <name type="scientific">Streptomyces hygroscopicus</name>
    <dbReference type="NCBI Taxonomy" id="1912"/>
    <lineage>
        <taxon>Bacteria</taxon>
        <taxon>Bacillati</taxon>
        <taxon>Actinomycetota</taxon>
        <taxon>Actinomycetes</taxon>
        <taxon>Kitasatosporales</taxon>
        <taxon>Streptomycetaceae</taxon>
        <taxon>Streptomyces</taxon>
        <taxon>Streptomyces violaceusniger group</taxon>
    </lineage>
</organism>
<accession>A0ABQ3U9T8</accession>
<gene>
    <name evidence="2" type="ORF">TPA0910_67930</name>
</gene>
<evidence type="ECO:0000256" key="1">
    <source>
        <dbReference type="SAM" id="MobiDB-lite"/>
    </source>
</evidence>
<evidence type="ECO:0000313" key="3">
    <source>
        <dbReference type="Proteomes" id="UP001054854"/>
    </source>
</evidence>